<feature type="domain" description="RNA polymerase sigma-70" evidence="6">
    <location>
        <begin position="46"/>
        <end position="59"/>
    </location>
</feature>
<dbReference type="SUPFAM" id="SSF88659">
    <property type="entry name" value="Sigma3 and sigma4 domains of RNA polymerase sigma factors"/>
    <property type="match status" value="2"/>
</dbReference>
<evidence type="ECO:0000259" key="6">
    <source>
        <dbReference type="PROSITE" id="PS00715"/>
    </source>
</evidence>
<dbReference type="InterPro" id="IPR014284">
    <property type="entry name" value="RNA_pol_sigma-70_dom"/>
</dbReference>
<dbReference type="InterPro" id="IPR007627">
    <property type="entry name" value="RNA_pol_sigma70_r2"/>
</dbReference>
<dbReference type="SUPFAM" id="SSF88946">
    <property type="entry name" value="Sigma2 domain of RNA polymerase sigma factors"/>
    <property type="match status" value="1"/>
</dbReference>
<dbReference type="NCBIfam" id="NF004052">
    <property type="entry name" value="PRK05572.1"/>
    <property type="match status" value="1"/>
</dbReference>
<comment type="caution">
    <text evidence="8">The sequence shown here is derived from an EMBL/GenBank/DDBJ whole genome shotgun (WGS) entry which is preliminary data.</text>
</comment>
<dbReference type="InterPro" id="IPR013325">
    <property type="entry name" value="RNA_pol_sigma_r2"/>
</dbReference>
<organism evidence="8 9">
    <name type="scientific">Blautia stercoris</name>
    <dbReference type="NCBI Taxonomy" id="871664"/>
    <lineage>
        <taxon>Bacteria</taxon>
        <taxon>Bacillati</taxon>
        <taxon>Bacillota</taxon>
        <taxon>Clostridia</taxon>
        <taxon>Lachnospirales</taxon>
        <taxon>Lachnospiraceae</taxon>
        <taxon>Blautia</taxon>
    </lineage>
</organism>
<keyword evidence="3 5" id="KW-0238">DNA-binding</keyword>
<evidence type="ECO:0000313" key="8">
    <source>
        <dbReference type="EMBL" id="MBC8628636.1"/>
    </source>
</evidence>
<dbReference type="EMBL" id="JACRTP010000003">
    <property type="protein sequence ID" value="MBC8628636.1"/>
    <property type="molecule type" value="Genomic_DNA"/>
</dbReference>
<keyword evidence="1 5" id="KW-0805">Transcription regulation</keyword>
<dbReference type="Gene3D" id="1.20.120.1810">
    <property type="match status" value="1"/>
</dbReference>
<dbReference type="CDD" id="cd06171">
    <property type="entry name" value="Sigma70_r4"/>
    <property type="match status" value="1"/>
</dbReference>
<evidence type="ECO:0000259" key="7">
    <source>
        <dbReference type="PROSITE" id="PS00716"/>
    </source>
</evidence>
<comment type="similarity">
    <text evidence="5">Belongs to the sigma-70 factor family.</text>
</comment>
<evidence type="ECO:0000313" key="9">
    <source>
        <dbReference type="Proteomes" id="UP000661649"/>
    </source>
</evidence>
<comment type="function">
    <text evidence="5">Sigma factors are initiation factors that promote the attachment of RNA polymerase to specific initiation sites and are then released.</text>
</comment>
<protein>
    <recommendedName>
        <fullName evidence="5">RNA polymerase sigma factor</fullName>
    </recommendedName>
</protein>
<proteinExistence type="inferred from homology"/>
<feature type="domain" description="RNA polymerase sigma-70" evidence="7">
    <location>
        <begin position="207"/>
        <end position="233"/>
    </location>
</feature>
<dbReference type="Proteomes" id="UP000661649">
    <property type="component" value="Unassembled WGS sequence"/>
</dbReference>
<dbReference type="PROSITE" id="PS00715">
    <property type="entry name" value="SIGMA70_1"/>
    <property type="match status" value="1"/>
</dbReference>
<reference evidence="8 9" key="1">
    <citation type="submission" date="2020-08" db="EMBL/GenBank/DDBJ databases">
        <title>Genome public.</title>
        <authorList>
            <person name="Liu C."/>
            <person name="Sun Q."/>
        </authorList>
    </citation>
    <scope>NUCLEOTIDE SEQUENCE [LARGE SCALE GENOMIC DNA]</scope>
    <source>
        <strain evidence="8 9">3_YM_SP_D4_24.mj</strain>
    </source>
</reference>
<evidence type="ECO:0000256" key="5">
    <source>
        <dbReference type="RuleBase" id="RU362124"/>
    </source>
</evidence>
<dbReference type="InterPro" id="IPR014322">
    <property type="entry name" value="RNA_pol_sigma-B/F/G"/>
</dbReference>
<keyword evidence="2 5" id="KW-0731">Sigma factor</keyword>
<dbReference type="InterPro" id="IPR007624">
    <property type="entry name" value="RNA_pol_sigma70_r3"/>
</dbReference>
<dbReference type="Pfam" id="PF04539">
    <property type="entry name" value="Sigma70_r3"/>
    <property type="match status" value="1"/>
</dbReference>
<name>A0ABR7PCN5_9FIRM</name>
<dbReference type="RefSeq" id="WP_118701157.1">
    <property type="nucleotide sequence ID" value="NZ_JACRTP010000003.1"/>
</dbReference>
<dbReference type="PANTHER" id="PTHR30385">
    <property type="entry name" value="SIGMA FACTOR F FLAGELLAR"/>
    <property type="match status" value="1"/>
</dbReference>
<dbReference type="InterPro" id="IPR013324">
    <property type="entry name" value="RNA_pol_sigma_r3/r4-like"/>
</dbReference>
<dbReference type="PROSITE" id="PS00716">
    <property type="entry name" value="SIGMA70_2"/>
    <property type="match status" value="1"/>
</dbReference>
<accession>A0ABR7PCN5</accession>
<dbReference type="NCBIfam" id="TIGR02980">
    <property type="entry name" value="SigBFG"/>
    <property type="match status" value="1"/>
</dbReference>
<evidence type="ECO:0000256" key="4">
    <source>
        <dbReference type="ARBA" id="ARBA00023163"/>
    </source>
</evidence>
<keyword evidence="4 5" id="KW-0804">Transcription</keyword>
<dbReference type="InterPro" id="IPR007630">
    <property type="entry name" value="RNA_pol_sigma70_r4"/>
</dbReference>
<dbReference type="PRINTS" id="PR00046">
    <property type="entry name" value="SIGMA70FCT"/>
</dbReference>
<dbReference type="PIRSF" id="PIRSF000770">
    <property type="entry name" value="RNA_pol_sigma-SigE/K"/>
    <property type="match status" value="1"/>
</dbReference>
<dbReference type="NCBIfam" id="TIGR02937">
    <property type="entry name" value="sigma70-ECF"/>
    <property type="match status" value="1"/>
</dbReference>
<evidence type="ECO:0000256" key="2">
    <source>
        <dbReference type="ARBA" id="ARBA00023082"/>
    </source>
</evidence>
<evidence type="ECO:0000256" key="1">
    <source>
        <dbReference type="ARBA" id="ARBA00023015"/>
    </source>
</evidence>
<keyword evidence="9" id="KW-1185">Reference proteome</keyword>
<dbReference type="Pfam" id="PF04545">
    <property type="entry name" value="Sigma70_r4"/>
    <property type="match status" value="1"/>
</dbReference>
<gene>
    <name evidence="8" type="ORF">H8712_08400</name>
</gene>
<dbReference type="Pfam" id="PF04542">
    <property type="entry name" value="Sigma70_r2"/>
    <property type="match status" value="1"/>
</dbReference>
<evidence type="ECO:0000256" key="3">
    <source>
        <dbReference type="ARBA" id="ARBA00023125"/>
    </source>
</evidence>
<dbReference type="Gene3D" id="1.10.10.10">
    <property type="entry name" value="Winged helix-like DNA-binding domain superfamily/Winged helix DNA-binding domain"/>
    <property type="match status" value="2"/>
</dbReference>
<dbReference type="InterPro" id="IPR036388">
    <property type="entry name" value="WH-like_DNA-bd_sf"/>
</dbReference>
<sequence>MDEVLALIGRAHQGDKEARDMLVEKNTGLVHSIVKRFLNRGVEMEDLFQIGTIGLLKAIDKFDCSFDVKFSTYAVPMITGEIKRYLRDQGMIKVSRSLKEINAKAYRVHEALFAERGREPGLEEIAEKIAVTREELVMAMEAGAQIESLQKMIYQGDGSGIVLEDKIEEPENGQESLLNKMLLEQLLGSLEAKERELIYLRFFQEKTQMQIAGELGISQVQVSRMEKKILKVLRERID</sequence>
<dbReference type="InterPro" id="IPR000943">
    <property type="entry name" value="RNA_pol_sigma70"/>
</dbReference>